<evidence type="ECO:0000313" key="1">
    <source>
        <dbReference type="EMBL" id="CAH1199192.1"/>
    </source>
</evidence>
<gene>
    <name evidence="1" type="ORF">PAECIP111893_01258</name>
</gene>
<sequence>MSDIEGREAVILIVKITIITYKKILLDAVHEEIILREVTQLRSTHVNSLAYIRGMNLAAAPMRAACLQ</sequence>
<proteinExistence type="predicted"/>
<name>A0ABN8G3Q8_9BACL</name>
<protein>
    <recommendedName>
        <fullName evidence="3">Tn3 transposase DDE domain-containing protein</fullName>
    </recommendedName>
</protein>
<keyword evidence="2" id="KW-1185">Reference proteome</keyword>
<evidence type="ECO:0000313" key="2">
    <source>
        <dbReference type="Proteomes" id="UP000838686"/>
    </source>
</evidence>
<evidence type="ECO:0008006" key="3">
    <source>
        <dbReference type="Google" id="ProtNLM"/>
    </source>
</evidence>
<dbReference type="EMBL" id="CAKMMF010000005">
    <property type="protein sequence ID" value="CAH1199192.1"/>
    <property type="molecule type" value="Genomic_DNA"/>
</dbReference>
<comment type="caution">
    <text evidence="1">The sequence shown here is derived from an EMBL/GenBank/DDBJ whole genome shotgun (WGS) entry which is preliminary data.</text>
</comment>
<reference evidence="1" key="1">
    <citation type="submission" date="2022-01" db="EMBL/GenBank/DDBJ databases">
        <authorList>
            <person name="Criscuolo A."/>
        </authorList>
    </citation>
    <scope>NUCLEOTIDE SEQUENCE</scope>
    <source>
        <strain evidence="1">CIP111893</strain>
    </source>
</reference>
<dbReference type="Proteomes" id="UP000838686">
    <property type="component" value="Unassembled WGS sequence"/>
</dbReference>
<accession>A0ABN8G3Q8</accession>
<organism evidence="1 2">
    <name type="scientific">Paenibacillus plantiphilus</name>
    <dbReference type="NCBI Taxonomy" id="2905650"/>
    <lineage>
        <taxon>Bacteria</taxon>
        <taxon>Bacillati</taxon>
        <taxon>Bacillota</taxon>
        <taxon>Bacilli</taxon>
        <taxon>Bacillales</taxon>
        <taxon>Paenibacillaceae</taxon>
        <taxon>Paenibacillus</taxon>
    </lineage>
</organism>